<accession>A0A1Q6INA7</accession>
<evidence type="ECO:0000259" key="1">
    <source>
        <dbReference type="Pfam" id="PF25164"/>
    </source>
</evidence>
<gene>
    <name evidence="2" type="ORF">BHV80_19690</name>
</gene>
<reference evidence="2 3" key="1">
    <citation type="journal article" date="2016" name="Nat. Biotechnol.">
        <title>Measurement of bacterial replication rates in microbial communities.</title>
        <authorList>
            <person name="Brown C.T."/>
            <person name="Olm M.R."/>
            <person name="Thomas B.C."/>
            <person name="Banfield J.F."/>
        </authorList>
    </citation>
    <scope>NUCLEOTIDE SEQUENCE [LARGE SCALE GENOMIC DNA]</scope>
    <source>
        <strain evidence="2">42_262</strain>
    </source>
</reference>
<name>A0A1Q6INA7_PHOVU</name>
<dbReference type="EMBL" id="MNQV01000281">
    <property type="protein sequence ID" value="OKZ42327.1"/>
    <property type="molecule type" value="Genomic_DNA"/>
</dbReference>
<dbReference type="InterPro" id="IPR057253">
    <property type="entry name" value="CoiA-like_N"/>
</dbReference>
<proteinExistence type="predicted"/>
<dbReference type="AlphaFoldDB" id="A0A1Q6INA7"/>
<evidence type="ECO:0000313" key="2">
    <source>
        <dbReference type="EMBL" id="OKZ42327.1"/>
    </source>
</evidence>
<sequence length="367" mass="43313">MNNSSNKDQHYALDSSGNIRHIKDANPSNDEFFCLFCHRQMIAKQGKIRQWHFAHKALSPNCSYESYLHSLAKLLILQKLRSEQPFGVEIKVPFTCKNKETCIWYEDSFDESCNWTGYKNYDLKKFYNTFEVEAFYDNFRADILLSNSIKKYTPVFIEIYVSHPCEHQKIDSGNKIIELKINSEDDIKSIINSPIITEDGDLIRLYNFKPKGDFTGPPQHPKQLVKFSVFESYKMYCGNTDCQTFSCHRNKAIFELTSDFHPDFLPEYSLYDYGIVELYDLDPNLKVCNLCRYYRPRDILFDDLFDIRIDKRPIFCCLYKKLGTDKYRDPSDARTCTAFRKIDGKTMAEIRQEYKMVKTIIWKKPND</sequence>
<evidence type="ECO:0000313" key="3">
    <source>
        <dbReference type="Proteomes" id="UP000186631"/>
    </source>
</evidence>
<protein>
    <recommendedName>
        <fullName evidence="1">Competence protein CoiA-like N-terminal domain-containing protein</fullName>
    </recommendedName>
</protein>
<organism evidence="2 3">
    <name type="scientific">Phocaeicola vulgatus</name>
    <name type="common">Bacteroides vulgatus</name>
    <dbReference type="NCBI Taxonomy" id="821"/>
    <lineage>
        <taxon>Bacteria</taxon>
        <taxon>Pseudomonadati</taxon>
        <taxon>Bacteroidota</taxon>
        <taxon>Bacteroidia</taxon>
        <taxon>Bacteroidales</taxon>
        <taxon>Bacteroidaceae</taxon>
        <taxon>Phocaeicola</taxon>
    </lineage>
</organism>
<dbReference type="Pfam" id="PF25164">
    <property type="entry name" value="CoiA_N"/>
    <property type="match status" value="1"/>
</dbReference>
<feature type="domain" description="Competence protein CoiA-like N-terminal" evidence="1">
    <location>
        <begin position="25"/>
        <end position="64"/>
    </location>
</feature>
<comment type="caution">
    <text evidence="2">The sequence shown here is derived from an EMBL/GenBank/DDBJ whole genome shotgun (WGS) entry which is preliminary data.</text>
</comment>
<dbReference type="Proteomes" id="UP000186631">
    <property type="component" value="Unassembled WGS sequence"/>
</dbReference>